<sequence>IKPSAKKIAKAYILKADIFTLEKPDISIWGLHIGFV</sequence>
<organism evidence="1 2">
    <name type="scientific">Acinetobacter kyonggiensis</name>
    <dbReference type="NCBI Taxonomy" id="595670"/>
    <lineage>
        <taxon>Bacteria</taxon>
        <taxon>Pseudomonadati</taxon>
        <taxon>Pseudomonadota</taxon>
        <taxon>Gammaproteobacteria</taxon>
        <taxon>Moraxellales</taxon>
        <taxon>Moraxellaceae</taxon>
        <taxon>Acinetobacter</taxon>
    </lineage>
</organism>
<evidence type="ECO:0000313" key="2">
    <source>
        <dbReference type="Proteomes" id="UP000199035"/>
    </source>
</evidence>
<accession>A0A1H3L357</accession>
<gene>
    <name evidence="1" type="ORF">SAMN05421643_11571</name>
</gene>
<keyword evidence="2" id="KW-1185">Reference proteome</keyword>
<proteinExistence type="predicted"/>
<reference evidence="2" key="1">
    <citation type="submission" date="2016-10" db="EMBL/GenBank/DDBJ databases">
        <authorList>
            <person name="Varghese N."/>
            <person name="Submissions S."/>
        </authorList>
    </citation>
    <scope>NUCLEOTIDE SEQUENCE [LARGE SCALE GENOMIC DNA]</scope>
    <source>
        <strain evidence="2">ANC 5109</strain>
    </source>
</reference>
<protein>
    <submittedName>
        <fullName evidence="1">Uncharacterized protein</fullName>
    </submittedName>
</protein>
<evidence type="ECO:0000313" key="1">
    <source>
        <dbReference type="EMBL" id="SDY58790.1"/>
    </source>
</evidence>
<dbReference type="AlphaFoldDB" id="A0A1H3L357"/>
<feature type="non-terminal residue" evidence="1">
    <location>
        <position position="1"/>
    </location>
</feature>
<name>A0A1H3L357_9GAMM</name>
<dbReference type="EMBL" id="FNPK01000015">
    <property type="protein sequence ID" value="SDY58790.1"/>
    <property type="molecule type" value="Genomic_DNA"/>
</dbReference>
<dbReference type="Proteomes" id="UP000199035">
    <property type="component" value="Unassembled WGS sequence"/>
</dbReference>